<feature type="region of interest" description="Disordered" evidence="1">
    <location>
        <begin position="102"/>
        <end position="125"/>
    </location>
</feature>
<dbReference type="PANTHER" id="PTHR33169">
    <property type="entry name" value="PADR-FAMILY TRANSCRIPTIONAL REGULATOR"/>
    <property type="match status" value="1"/>
</dbReference>
<keyword evidence="4" id="KW-1185">Reference proteome</keyword>
<organism evidence="3 4">
    <name type="scientific">Glutamicibacter ardleyensis</name>
    <dbReference type="NCBI Taxonomy" id="225894"/>
    <lineage>
        <taxon>Bacteria</taxon>
        <taxon>Bacillati</taxon>
        <taxon>Actinomycetota</taxon>
        <taxon>Actinomycetes</taxon>
        <taxon>Micrococcales</taxon>
        <taxon>Micrococcaceae</taxon>
        <taxon>Glutamicibacter</taxon>
    </lineage>
</organism>
<dbReference type="GeneID" id="303305432"/>
<dbReference type="Gene3D" id="1.10.10.10">
    <property type="entry name" value="Winged helix-like DNA-binding domain superfamily/Winged helix DNA-binding domain"/>
    <property type="match status" value="1"/>
</dbReference>
<reference evidence="4" key="1">
    <citation type="journal article" date="2019" name="Int. J. Syst. Evol. Microbiol.">
        <title>The Global Catalogue of Microorganisms (GCM) 10K type strain sequencing project: providing services to taxonomists for standard genome sequencing and annotation.</title>
        <authorList>
            <consortium name="The Broad Institute Genomics Platform"/>
            <consortium name="The Broad Institute Genome Sequencing Center for Infectious Disease"/>
            <person name="Wu L."/>
            <person name="Ma J."/>
        </authorList>
    </citation>
    <scope>NUCLEOTIDE SEQUENCE [LARGE SCALE GENOMIC DNA]</scope>
    <source>
        <strain evidence="4">CGMCC 1.3685</strain>
    </source>
</reference>
<feature type="domain" description="Transcription regulator PadR N-terminal" evidence="2">
    <location>
        <begin position="23"/>
        <end position="95"/>
    </location>
</feature>
<name>A0ABQ2DTY7_9MICC</name>
<evidence type="ECO:0000259" key="2">
    <source>
        <dbReference type="Pfam" id="PF03551"/>
    </source>
</evidence>
<dbReference type="EMBL" id="BMKX01000009">
    <property type="protein sequence ID" value="GGJ69934.1"/>
    <property type="molecule type" value="Genomic_DNA"/>
</dbReference>
<evidence type="ECO:0000313" key="3">
    <source>
        <dbReference type="EMBL" id="GGJ69934.1"/>
    </source>
</evidence>
<dbReference type="InterPro" id="IPR052509">
    <property type="entry name" value="Metal_resp_DNA-bind_regulator"/>
</dbReference>
<gene>
    <name evidence="3" type="ORF">GCM10007173_30940</name>
</gene>
<proteinExistence type="predicted"/>
<dbReference type="Proteomes" id="UP000606115">
    <property type="component" value="Unassembled WGS sequence"/>
</dbReference>
<dbReference type="RefSeq" id="WP_096255899.1">
    <property type="nucleotide sequence ID" value="NZ_BMKX01000009.1"/>
</dbReference>
<dbReference type="InterPro" id="IPR005149">
    <property type="entry name" value="Tscrpt_reg_PadR_N"/>
</dbReference>
<sequence>MSDDEVKSVWPATWTRAALGTAVLASLENGALHGYGIAQAVNELGFGRPKGGSLYPLLTGLENDGAVIAQWEQGQNGPGKRNYALTPHGHSRLHEERRAWHALANSLGAQKPDTDNDSDPQGMKP</sequence>
<evidence type="ECO:0000256" key="1">
    <source>
        <dbReference type="SAM" id="MobiDB-lite"/>
    </source>
</evidence>
<dbReference type="InterPro" id="IPR036388">
    <property type="entry name" value="WH-like_DNA-bd_sf"/>
</dbReference>
<accession>A0ABQ2DTY7</accession>
<comment type="caution">
    <text evidence="3">The sequence shown here is derived from an EMBL/GenBank/DDBJ whole genome shotgun (WGS) entry which is preliminary data.</text>
</comment>
<dbReference type="InterPro" id="IPR036390">
    <property type="entry name" value="WH_DNA-bd_sf"/>
</dbReference>
<protein>
    <submittedName>
        <fullName evidence="3">Transcriptional regulator</fullName>
    </submittedName>
</protein>
<evidence type="ECO:0000313" key="4">
    <source>
        <dbReference type="Proteomes" id="UP000606115"/>
    </source>
</evidence>
<dbReference type="PANTHER" id="PTHR33169:SF14">
    <property type="entry name" value="TRANSCRIPTIONAL REGULATOR RV3488"/>
    <property type="match status" value="1"/>
</dbReference>
<dbReference type="Pfam" id="PF03551">
    <property type="entry name" value="PadR"/>
    <property type="match status" value="1"/>
</dbReference>
<dbReference type="SUPFAM" id="SSF46785">
    <property type="entry name" value="Winged helix' DNA-binding domain"/>
    <property type="match status" value="1"/>
</dbReference>